<organism evidence="1 2">
    <name type="scientific">Characodon lateralis</name>
    <dbReference type="NCBI Taxonomy" id="208331"/>
    <lineage>
        <taxon>Eukaryota</taxon>
        <taxon>Metazoa</taxon>
        <taxon>Chordata</taxon>
        <taxon>Craniata</taxon>
        <taxon>Vertebrata</taxon>
        <taxon>Euteleostomi</taxon>
        <taxon>Actinopterygii</taxon>
        <taxon>Neopterygii</taxon>
        <taxon>Teleostei</taxon>
        <taxon>Neoteleostei</taxon>
        <taxon>Acanthomorphata</taxon>
        <taxon>Ovalentaria</taxon>
        <taxon>Atherinomorphae</taxon>
        <taxon>Cyprinodontiformes</taxon>
        <taxon>Goodeidae</taxon>
        <taxon>Characodon</taxon>
    </lineage>
</organism>
<sequence length="103" mass="12151">MQADIRNTECEGMAKLKLTLHESEHRFRLTVAHEYTHEYVCLTERYSEIILKKFRKCNYKQLFGVSTWAASFTFDVKSKSFIWYPVDLFHNSLLSLLAFCMGS</sequence>
<dbReference type="EMBL" id="JAHUTJ010058826">
    <property type="protein sequence ID" value="MED6287529.1"/>
    <property type="molecule type" value="Genomic_DNA"/>
</dbReference>
<evidence type="ECO:0000313" key="2">
    <source>
        <dbReference type="Proteomes" id="UP001352852"/>
    </source>
</evidence>
<reference evidence="1 2" key="1">
    <citation type="submission" date="2021-06" db="EMBL/GenBank/DDBJ databases">
        <authorList>
            <person name="Palmer J.M."/>
        </authorList>
    </citation>
    <scope>NUCLEOTIDE SEQUENCE [LARGE SCALE GENOMIC DNA]</scope>
    <source>
        <strain evidence="1 2">CL_MEX2019</strain>
        <tissue evidence="1">Muscle</tissue>
    </source>
</reference>
<gene>
    <name evidence="1" type="ORF">CHARACLAT_017296</name>
</gene>
<accession>A0ABU7END9</accession>
<proteinExistence type="predicted"/>
<keyword evidence="2" id="KW-1185">Reference proteome</keyword>
<evidence type="ECO:0000313" key="1">
    <source>
        <dbReference type="EMBL" id="MED6287529.1"/>
    </source>
</evidence>
<dbReference type="Proteomes" id="UP001352852">
    <property type="component" value="Unassembled WGS sequence"/>
</dbReference>
<name>A0ABU7END9_9TELE</name>
<comment type="caution">
    <text evidence="1">The sequence shown here is derived from an EMBL/GenBank/DDBJ whole genome shotgun (WGS) entry which is preliminary data.</text>
</comment>
<protein>
    <submittedName>
        <fullName evidence="1">Uncharacterized protein</fullName>
    </submittedName>
</protein>